<evidence type="ECO:0000256" key="5">
    <source>
        <dbReference type="HAMAP-Rule" id="MF_00006"/>
    </source>
</evidence>
<keyword evidence="5" id="KW-0028">Amino-acid biosynthesis</keyword>
<dbReference type="Pfam" id="PF00206">
    <property type="entry name" value="Lyase_1"/>
    <property type="match status" value="1"/>
</dbReference>
<evidence type="ECO:0000256" key="4">
    <source>
        <dbReference type="ARBA" id="ARBA00022571"/>
    </source>
</evidence>
<dbReference type="InterPro" id="IPR022761">
    <property type="entry name" value="Fumarate_lyase_N"/>
</dbReference>
<dbReference type="NCBIfam" id="TIGR00838">
    <property type="entry name" value="argH"/>
    <property type="match status" value="1"/>
</dbReference>
<dbReference type="Gene3D" id="1.20.200.10">
    <property type="entry name" value="Fumarase/aspartase (Central domain)"/>
    <property type="match status" value="1"/>
</dbReference>
<dbReference type="InterPro" id="IPR008948">
    <property type="entry name" value="L-Aspartase-like"/>
</dbReference>
<accession>B5CTK8</accession>
<comment type="subcellular location">
    <subcellularLocation>
        <location evidence="5">Cytoplasm</location>
    </subcellularLocation>
</comment>
<evidence type="ECO:0000259" key="6">
    <source>
        <dbReference type="Pfam" id="PF00206"/>
    </source>
</evidence>
<dbReference type="PRINTS" id="PR00149">
    <property type="entry name" value="FUMRATELYASE"/>
</dbReference>
<comment type="catalytic activity">
    <reaction evidence="1 5">
        <text>2-(N(omega)-L-arginino)succinate = fumarate + L-arginine</text>
        <dbReference type="Rhea" id="RHEA:24020"/>
        <dbReference type="ChEBI" id="CHEBI:29806"/>
        <dbReference type="ChEBI" id="CHEBI:32682"/>
        <dbReference type="ChEBI" id="CHEBI:57472"/>
        <dbReference type="EC" id="4.3.2.1"/>
    </reaction>
</comment>
<sequence length="454" mass="51504">MPEIKTEIMAQKLWEKNVQVNAEIDRFTVGRDREMDMYLAKYDVLGSMAHITMLESIGLLTSDELKILLEELKNIYASVERGEFVIEDGIEDVHSQVELMLTRRLGDVGKKIHSGRSRNDQVLVDLKLFIRAQLKSVAEAVERLFHVLISQSNRYKDVLMPGYTHLQIAMPSSFGLWFGAYAESLVDDMMFLQAAYKTCNRNPLGSAAGYGSSFPLDREMTTRLLGFDSMNYNVVYAQMGRGKVERNVSFALASIAGTLSKMAFDACMFSCQNFGFVKLPDECTTGSSIMPHKKNPDVFELTRAKCNKIQALPQQIMMIMNNLPSGYFRDLQIIKEVFLPAFEELEDCLQMATYIMEKIKINEHILDDDKYLYMFSVEEVNRLASEGMPFRDAYKKVGLDIEAGNFSHDKTVHHTHAGSIGNLCNDKIEELMQQVVSGFNFEKVVQAENSLLGR</sequence>
<dbReference type="EMBL" id="ABQC02000002">
    <property type="protein sequence ID" value="EDY97296.1"/>
    <property type="molecule type" value="Genomic_DNA"/>
</dbReference>
<dbReference type="PANTHER" id="PTHR43814">
    <property type="entry name" value="ARGININOSUCCINATE LYASE"/>
    <property type="match status" value="1"/>
</dbReference>
<dbReference type="eggNOG" id="COG0165">
    <property type="taxonomic scope" value="Bacteria"/>
</dbReference>
<evidence type="ECO:0000256" key="3">
    <source>
        <dbReference type="ARBA" id="ARBA00012338"/>
    </source>
</evidence>
<name>B5CTK8_PHOPM</name>
<dbReference type="GO" id="GO:0004056">
    <property type="term" value="F:argininosuccinate lyase activity"/>
    <property type="evidence" value="ECO:0007669"/>
    <property type="project" value="UniProtKB-UniRule"/>
</dbReference>
<dbReference type="CDD" id="cd01359">
    <property type="entry name" value="Argininosuccinate_lyase"/>
    <property type="match status" value="1"/>
</dbReference>
<reference evidence="7 8" key="1">
    <citation type="submission" date="2008-08" db="EMBL/GenBank/DDBJ databases">
        <title>Draft genome sequence of Bacteroides plebeius (DSM 17135).</title>
        <authorList>
            <person name="Sudarsanam P."/>
            <person name="Ley R."/>
            <person name="Guruge J."/>
            <person name="Turnbaugh P.J."/>
            <person name="Mahowald M."/>
            <person name="Liep D."/>
            <person name="Gordon J."/>
        </authorList>
    </citation>
    <scope>NUCLEOTIDE SEQUENCE [LARGE SCALE GENOMIC DNA]</scope>
    <source>
        <strain evidence="8">DSM 17135 / JCM 12973 / M2</strain>
    </source>
</reference>
<keyword evidence="5 7" id="KW-0456">Lyase</keyword>
<keyword evidence="5" id="KW-0963">Cytoplasm</keyword>
<dbReference type="Proteomes" id="UP000003452">
    <property type="component" value="Unassembled WGS sequence"/>
</dbReference>
<evidence type="ECO:0000313" key="8">
    <source>
        <dbReference type="Proteomes" id="UP000003452"/>
    </source>
</evidence>
<dbReference type="PANTHER" id="PTHR43814:SF1">
    <property type="entry name" value="ARGININOSUCCINATE LYASE"/>
    <property type="match status" value="1"/>
</dbReference>
<dbReference type="GO" id="GO:0042450">
    <property type="term" value="P:L-arginine biosynthetic process via ornithine"/>
    <property type="evidence" value="ECO:0007669"/>
    <property type="project" value="UniProtKB-UniRule"/>
</dbReference>
<dbReference type="AlphaFoldDB" id="B5CTK8"/>
<dbReference type="InterPro" id="IPR009049">
    <property type="entry name" value="Argininosuccinate_lyase"/>
</dbReference>
<dbReference type="GO" id="GO:0005829">
    <property type="term" value="C:cytosol"/>
    <property type="evidence" value="ECO:0007669"/>
    <property type="project" value="TreeGrafter"/>
</dbReference>
<dbReference type="PROSITE" id="PS00163">
    <property type="entry name" value="FUMARATE_LYASES"/>
    <property type="match status" value="1"/>
</dbReference>
<dbReference type="Gene3D" id="1.10.40.30">
    <property type="entry name" value="Fumarase/aspartase (C-terminal domain)"/>
    <property type="match status" value="1"/>
</dbReference>
<dbReference type="HAMAP" id="MF_00006">
    <property type="entry name" value="Arg_succ_lyase"/>
    <property type="match status" value="1"/>
</dbReference>
<comment type="pathway">
    <text evidence="2 5">Amino-acid biosynthesis; L-arginine biosynthesis; L-arginine from L-ornithine and carbamoyl phosphate: step 3/3.</text>
</comment>
<evidence type="ECO:0000256" key="1">
    <source>
        <dbReference type="ARBA" id="ARBA00000985"/>
    </source>
</evidence>
<reference evidence="7 8" key="2">
    <citation type="submission" date="2008-08" db="EMBL/GenBank/DDBJ databases">
        <authorList>
            <person name="Fulton L."/>
            <person name="Clifton S."/>
            <person name="Fulton B."/>
            <person name="Xu J."/>
            <person name="Minx P."/>
            <person name="Pepin K.H."/>
            <person name="Johnson M."/>
            <person name="Thiruvilangam P."/>
            <person name="Bhonagiri V."/>
            <person name="Nash W.E."/>
            <person name="Mardis E.R."/>
            <person name="Wilson R.K."/>
        </authorList>
    </citation>
    <scope>NUCLEOTIDE SEQUENCE [LARGE SCALE GENOMIC DNA]</scope>
    <source>
        <strain evidence="8">DSM 17135 / JCM 12973 / M2</strain>
    </source>
</reference>
<dbReference type="InterPro" id="IPR020557">
    <property type="entry name" value="Fumarate_lyase_CS"/>
</dbReference>
<evidence type="ECO:0000256" key="2">
    <source>
        <dbReference type="ARBA" id="ARBA00004941"/>
    </source>
</evidence>
<proteinExistence type="inferred from homology"/>
<dbReference type="InterPro" id="IPR024083">
    <property type="entry name" value="Fumarase/histidase_N"/>
</dbReference>
<dbReference type="UniPathway" id="UPA00068">
    <property type="reaction ID" value="UER00114"/>
</dbReference>
<dbReference type="InterPro" id="IPR000362">
    <property type="entry name" value="Fumarate_lyase_fam"/>
</dbReference>
<keyword evidence="4 5" id="KW-0055">Arginine biosynthesis</keyword>
<gene>
    <name evidence="5 7" type="primary">argH</name>
    <name evidence="7" type="ORF">BACPLE_00085</name>
</gene>
<dbReference type="PRINTS" id="PR00145">
    <property type="entry name" value="ARGSUCLYASE"/>
</dbReference>
<protein>
    <recommendedName>
        <fullName evidence="3 5">Argininosuccinate lyase</fullName>
        <shortName evidence="5">ASAL</shortName>
        <ecNumber evidence="3 5">4.3.2.1</ecNumber>
    </recommendedName>
    <alternativeName>
        <fullName evidence="5">Arginosuccinase</fullName>
    </alternativeName>
</protein>
<dbReference type="HOGENOM" id="CLU_027272_2_0_10"/>
<dbReference type="SUPFAM" id="SSF48557">
    <property type="entry name" value="L-aspartase-like"/>
    <property type="match status" value="1"/>
</dbReference>
<comment type="caution">
    <text evidence="7">The sequence shown here is derived from an EMBL/GenBank/DDBJ whole genome shotgun (WGS) entry which is preliminary data.</text>
</comment>
<comment type="similarity">
    <text evidence="5">Belongs to the lyase 1 family. Argininosuccinate lyase subfamily.</text>
</comment>
<evidence type="ECO:0000313" key="7">
    <source>
        <dbReference type="EMBL" id="EDY97296.1"/>
    </source>
</evidence>
<feature type="domain" description="Fumarate lyase N-terminal" evidence="6">
    <location>
        <begin position="35"/>
        <end position="310"/>
    </location>
</feature>
<organism evidence="7 8">
    <name type="scientific">Phocaeicola plebeius (strain DSM 17135 / JCM 12973 / CCUG 54634 / M2)</name>
    <name type="common">Bacteroides plebeius</name>
    <dbReference type="NCBI Taxonomy" id="484018"/>
    <lineage>
        <taxon>Bacteria</taxon>
        <taxon>Pseudomonadati</taxon>
        <taxon>Bacteroidota</taxon>
        <taxon>Bacteroidia</taxon>
        <taxon>Bacteroidales</taxon>
        <taxon>Bacteroidaceae</taxon>
        <taxon>Phocaeicola</taxon>
    </lineage>
</organism>
<dbReference type="EC" id="4.3.2.1" evidence="3 5"/>
<dbReference type="Gene3D" id="1.10.275.10">
    <property type="entry name" value="Fumarase/aspartase (N-terminal domain)"/>
    <property type="match status" value="1"/>
</dbReference>